<sequence>MAEISDQLWDEIDLVINRRGRLAQLSAEEQRCAEGRLTKFLASENIEEEDDPYEGDDDAEEDYIPPEEATSDSQEELAIEANVVTDSDDDEEGEAGLTAAGEYYTSKADIMWMKNPPPRYRPHAHNHPYSGDH</sequence>
<keyword evidence="3" id="KW-1185">Reference proteome</keyword>
<feature type="region of interest" description="Disordered" evidence="1">
    <location>
        <begin position="42"/>
        <end position="74"/>
    </location>
</feature>
<name>A0AAN7VQG7_9COLE</name>
<reference evidence="2 3" key="1">
    <citation type="journal article" date="2024" name="Insects">
        <title>An Improved Chromosome-Level Genome Assembly of the Firefly Pyrocoelia pectoralis.</title>
        <authorList>
            <person name="Fu X."/>
            <person name="Meyer-Rochow V.B."/>
            <person name="Ballantyne L."/>
            <person name="Zhu X."/>
        </authorList>
    </citation>
    <scope>NUCLEOTIDE SEQUENCE [LARGE SCALE GENOMIC DNA]</scope>
    <source>
        <strain evidence="2">XCY_ONT2</strain>
    </source>
</reference>
<feature type="compositionally biased region" description="Acidic residues" evidence="1">
    <location>
        <begin position="45"/>
        <end position="74"/>
    </location>
</feature>
<organism evidence="2 3">
    <name type="scientific">Pyrocoelia pectoralis</name>
    <dbReference type="NCBI Taxonomy" id="417401"/>
    <lineage>
        <taxon>Eukaryota</taxon>
        <taxon>Metazoa</taxon>
        <taxon>Ecdysozoa</taxon>
        <taxon>Arthropoda</taxon>
        <taxon>Hexapoda</taxon>
        <taxon>Insecta</taxon>
        <taxon>Pterygota</taxon>
        <taxon>Neoptera</taxon>
        <taxon>Endopterygota</taxon>
        <taxon>Coleoptera</taxon>
        <taxon>Polyphaga</taxon>
        <taxon>Elateriformia</taxon>
        <taxon>Elateroidea</taxon>
        <taxon>Lampyridae</taxon>
        <taxon>Lampyrinae</taxon>
        <taxon>Pyrocoelia</taxon>
    </lineage>
</organism>
<evidence type="ECO:0000313" key="3">
    <source>
        <dbReference type="Proteomes" id="UP001329430"/>
    </source>
</evidence>
<accession>A0AAN7VQG7</accession>
<dbReference type="Proteomes" id="UP001329430">
    <property type="component" value="Chromosome 2"/>
</dbReference>
<proteinExistence type="predicted"/>
<evidence type="ECO:0000313" key="2">
    <source>
        <dbReference type="EMBL" id="KAK5647959.1"/>
    </source>
</evidence>
<protein>
    <submittedName>
        <fullName evidence="2">Uncharacterized protein</fullName>
    </submittedName>
</protein>
<dbReference type="AlphaFoldDB" id="A0AAN7VQG7"/>
<evidence type="ECO:0000256" key="1">
    <source>
        <dbReference type="SAM" id="MobiDB-lite"/>
    </source>
</evidence>
<feature type="region of interest" description="Disordered" evidence="1">
    <location>
        <begin position="114"/>
        <end position="133"/>
    </location>
</feature>
<dbReference type="EMBL" id="JAVRBK010000002">
    <property type="protein sequence ID" value="KAK5647959.1"/>
    <property type="molecule type" value="Genomic_DNA"/>
</dbReference>
<gene>
    <name evidence="2" type="ORF">RI129_002851</name>
</gene>
<comment type="caution">
    <text evidence="2">The sequence shown here is derived from an EMBL/GenBank/DDBJ whole genome shotgun (WGS) entry which is preliminary data.</text>
</comment>